<dbReference type="EMBL" id="CP133270">
    <property type="protein sequence ID" value="WVX66424.1"/>
    <property type="molecule type" value="Genomic_DNA"/>
</dbReference>
<dbReference type="PANTHER" id="PTHR35936">
    <property type="entry name" value="MEMBRANE-BOUND LYTIC MUREIN TRANSGLYCOSYLASE F"/>
    <property type="match status" value="1"/>
</dbReference>
<reference evidence="5 6" key="1">
    <citation type="journal article" date="2024" name="Environ. Microbiol.">
        <title>Novel evolutionary insights on the interactions of the Holosporales (Alphaproteobacteria) with eukaryotic hosts from comparative genomics.</title>
        <authorList>
            <person name="Giovannini M."/>
            <person name="Petroni G."/>
            <person name="Castelli M."/>
        </authorList>
    </citation>
    <scope>NUCLEOTIDE SEQUENCE [LARGE SCALE GENOMIC DNA]</scope>
    <source>
        <strain evidence="5 6">US_Bl 15I1</strain>
    </source>
</reference>
<dbReference type="Pfam" id="PF00497">
    <property type="entry name" value="SBP_bac_3"/>
    <property type="match status" value="1"/>
</dbReference>
<sequence>MFYRLCILFCLFFYPVMSFAEDKKEVSSPTETVKQNYKVAVFDDPPFVVIQDGKYSGISIDLWEMVAASLGIQYTYYPIPTKDPMVALDALIEKQYDVLLGSVTPTIHQYKKAKSLEGVSYSRAYFVDTIGALENKSLSHFIFITLKMLAASVGFWVLILSFLFVLYVMIWWKFERERIHDAPPTQLPTTFLKGIHYTIWLHLSRGHGGVPETKWGKVSLIGWILGSYISMLLVSSSFISFMTSNLQNYQARYLKISDLEKIRLVAAKNRLSTIIAQSAGLSPRKMDTFEDAILELENNRADALIVTSSHADYYLRESGNQELFLAPVTIQYLLYSFAFPKEGSLKKQVNEALVQFHIDGSSQGICKNYLSKSVTGCL</sequence>
<feature type="chain" id="PRO_5046252664" evidence="3">
    <location>
        <begin position="21"/>
        <end position="378"/>
    </location>
</feature>
<organism evidence="5 6">
    <name type="scientific">Candidatus Bealeia paramacronuclearis</name>
    <dbReference type="NCBI Taxonomy" id="1921001"/>
    <lineage>
        <taxon>Bacteria</taxon>
        <taxon>Pseudomonadati</taxon>
        <taxon>Pseudomonadota</taxon>
        <taxon>Alphaproteobacteria</taxon>
        <taxon>Holosporales</taxon>
        <taxon>Holosporaceae</taxon>
        <taxon>Candidatus Bealeia</taxon>
    </lineage>
</organism>
<dbReference type="Proteomes" id="UP001330434">
    <property type="component" value="Chromosome"/>
</dbReference>
<feature type="transmembrane region" description="Helical" evidence="2">
    <location>
        <begin position="220"/>
        <end position="242"/>
    </location>
</feature>
<evidence type="ECO:0000313" key="6">
    <source>
        <dbReference type="Proteomes" id="UP001330434"/>
    </source>
</evidence>
<keyword evidence="2" id="KW-1133">Transmembrane helix</keyword>
<evidence type="ECO:0000256" key="1">
    <source>
        <dbReference type="ARBA" id="ARBA00022729"/>
    </source>
</evidence>
<protein>
    <submittedName>
        <fullName evidence="5">Transporter substrate-binding domain-containing protein</fullName>
    </submittedName>
</protein>
<feature type="transmembrane region" description="Helical" evidence="2">
    <location>
        <begin position="148"/>
        <end position="170"/>
    </location>
</feature>
<evidence type="ECO:0000256" key="3">
    <source>
        <dbReference type="SAM" id="SignalP"/>
    </source>
</evidence>
<gene>
    <name evidence="5" type="ORF">Bealeia1_00602</name>
</gene>
<evidence type="ECO:0000259" key="4">
    <source>
        <dbReference type="SMART" id="SM00062"/>
    </source>
</evidence>
<keyword evidence="2" id="KW-0812">Transmembrane</keyword>
<evidence type="ECO:0000256" key="2">
    <source>
        <dbReference type="SAM" id="Phobius"/>
    </source>
</evidence>
<keyword evidence="6" id="KW-1185">Reference proteome</keyword>
<dbReference type="SUPFAM" id="SSF81324">
    <property type="entry name" value="Voltage-gated potassium channels"/>
    <property type="match status" value="1"/>
</dbReference>
<proteinExistence type="predicted"/>
<feature type="signal peptide" evidence="3">
    <location>
        <begin position="1"/>
        <end position="20"/>
    </location>
</feature>
<name>A0ABZ2C1P9_9PROT</name>
<dbReference type="PANTHER" id="PTHR35936:SF19">
    <property type="entry name" value="AMINO-ACID-BINDING PROTEIN YXEM-RELATED"/>
    <property type="match status" value="1"/>
</dbReference>
<dbReference type="RefSeq" id="WP_338453691.1">
    <property type="nucleotide sequence ID" value="NZ_CP133270.1"/>
</dbReference>
<dbReference type="Gene3D" id="3.40.190.10">
    <property type="entry name" value="Periplasmic binding protein-like II"/>
    <property type="match status" value="3"/>
</dbReference>
<keyword evidence="2" id="KW-0472">Membrane</keyword>
<accession>A0ABZ2C1P9</accession>
<feature type="domain" description="Solute-binding protein family 3/N-terminal" evidence="4">
    <location>
        <begin position="36"/>
        <end position="373"/>
    </location>
</feature>
<evidence type="ECO:0000313" key="5">
    <source>
        <dbReference type="EMBL" id="WVX66424.1"/>
    </source>
</evidence>
<keyword evidence="1 3" id="KW-0732">Signal</keyword>
<dbReference type="SUPFAM" id="SSF53850">
    <property type="entry name" value="Periplasmic binding protein-like II"/>
    <property type="match status" value="1"/>
</dbReference>
<dbReference type="SMART" id="SM00062">
    <property type="entry name" value="PBPb"/>
    <property type="match status" value="1"/>
</dbReference>
<dbReference type="InterPro" id="IPR001638">
    <property type="entry name" value="Solute-binding_3/MltF_N"/>
</dbReference>